<feature type="domain" description="Outer membrane protein beta-barrel" evidence="4">
    <location>
        <begin position="35"/>
        <end position="121"/>
    </location>
</feature>
<dbReference type="EMBL" id="QRVP01000002">
    <property type="protein sequence ID" value="RGS57018.1"/>
    <property type="molecule type" value="Genomic_DNA"/>
</dbReference>
<gene>
    <name evidence="5" type="ORF">DWX87_03050</name>
</gene>
<reference evidence="5 6" key="1">
    <citation type="submission" date="2018-08" db="EMBL/GenBank/DDBJ databases">
        <title>A genome reference for cultivated species of the human gut microbiota.</title>
        <authorList>
            <person name="Zou Y."/>
            <person name="Xue W."/>
            <person name="Luo G."/>
        </authorList>
    </citation>
    <scope>NUCLEOTIDE SEQUENCE [LARGE SCALE GENOMIC DNA]</scope>
    <source>
        <strain evidence="5 6">AF21-53</strain>
    </source>
</reference>
<keyword evidence="2" id="KW-0472">Membrane</keyword>
<evidence type="ECO:0000259" key="4">
    <source>
        <dbReference type="Pfam" id="PF14905"/>
    </source>
</evidence>
<evidence type="ECO:0000313" key="5">
    <source>
        <dbReference type="EMBL" id="RGS57018.1"/>
    </source>
</evidence>
<comment type="caution">
    <text evidence="5">The sequence shown here is derived from an EMBL/GenBank/DDBJ whole genome shotgun (WGS) entry which is preliminary data.</text>
</comment>
<dbReference type="GO" id="GO:0009279">
    <property type="term" value="C:cell outer membrane"/>
    <property type="evidence" value="ECO:0007669"/>
    <property type="project" value="UniProtKB-SubCell"/>
</dbReference>
<dbReference type="OrthoDB" id="905812at2"/>
<sequence length="135" mass="15339">MEWDEYLYLDVNRAWGDFSLAASLGMDAVFRNVSGYDDRYYNLRPVANLNYRFNTHHSLVLNFSRQSVFPSVVQLNPYNSSSDTLTVSTGNPYLKPYRVSKLRLAYTLTGGGFFVEPSVSFPMILITSSRIGEIS</sequence>
<name>A0A3E5BVH6_BACUN</name>
<comment type="subcellular location">
    <subcellularLocation>
        <location evidence="1">Cell outer membrane</location>
    </subcellularLocation>
</comment>
<evidence type="ECO:0000256" key="3">
    <source>
        <dbReference type="ARBA" id="ARBA00023237"/>
    </source>
</evidence>
<evidence type="ECO:0000313" key="6">
    <source>
        <dbReference type="Proteomes" id="UP000285283"/>
    </source>
</evidence>
<keyword evidence="3" id="KW-0998">Cell outer membrane</keyword>
<protein>
    <submittedName>
        <fullName evidence="5">TonB-dependent receptor</fullName>
    </submittedName>
</protein>
<dbReference type="SUPFAM" id="SSF56935">
    <property type="entry name" value="Porins"/>
    <property type="match status" value="1"/>
</dbReference>
<evidence type="ECO:0000256" key="2">
    <source>
        <dbReference type="ARBA" id="ARBA00023136"/>
    </source>
</evidence>
<dbReference type="AlphaFoldDB" id="A0A3E5BVH6"/>
<dbReference type="Proteomes" id="UP000285283">
    <property type="component" value="Unassembled WGS sequence"/>
</dbReference>
<accession>A0A3E5BVH6</accession>
<dbReference type="Pfam" id="PF14905">
    <property type="entry name" value="OMP_b-brl_3"/>
    <property type="match status" value="1"/>
</dbReference>
<dbReference type="InterPro" id="IPR036942">
    <property type="entry name" value="Beta-barrel_TonB_sf"/>
</dbReference>
<dbReference type="Gene3D" id="2.40.170.20">
    <property type="entry name" value="TonB-dependent receptor, beta-barrel domain"/>
    <property type="match status" value="1"/>
</dbReference>
<keyword evidence="5" id="KW-0675">Receptor</keyword>
<evidence type="ECO:0000256" key="1">
    <source>
        <dbReference type="ARBA" id="ARBA00004442"/>
    </source>
</evidence>
<dbReference type="InterPro" id="IPR041700">
    <property type="entry name" value="OMP_b-brl_3"/>
</dbReference>
<organism evidence="5 6">
    <name type="scientific">Bacteroides uniformis</name>
    <dbReference type="NCBI Taxonomy" id="820"/>
    <lineage>
        <taxon>Bacteria</taxon>
        <taxon>Pseudomonadati</taxon>
        <taxon>Bacteroidota</taxon>
        <taxon>Bacteroidia</taxon>
        <taxon>Bacteroidales</taxon>
        <taxon>Bacteroidaceae</taxon>
        <taxon>Bacteroides</taxon>
    </lineage>
</organism>
<proteinExistence type="predicted"/>